<accession>A0A2W1N3Y3</accession>
<keyword evidence="5" id="KW-1185">Reference proteome</keyword>
<dbReference type="AlphaFoldDB" id="A0A2W1N3Y3"/>
<evidence type="ECO:0000259" key="3">
    <source>
        <dbReference type="Pfam" id="PF18962"/>
    </source>
</evidence>
<dbReference type="OrthoDB" id="1288696at2"/>
<name>A0A2W1N3Y3_9FLAO</name>
<protein>
    <recommendedName>
        <fullName evidence="3">Secretion system C-terminal sorting domain-containing protein</fullName>
    </recommendedName>
</protein>
<dbReference type="InterPro" id="IPR026444">
    <property type="entry name" value="Secre_tail"/>
</dbReference>
<dbReference type="EMBL" id="QKSB01000001">
    <property type="protein sequence ID" value="PZE18300.1"/>
    <property type="molecule type" value="Genomic_DNA"/>
</dbReference>
<dbReference type="NCBIfam" id="TIGR04183">
    <property type="entry name" value="Por_Secre_tail"/>
    <property type="match status" value="1"/>
</dbReference>
<evidence type="ECO:0000256" key="1">
    <source>
        <dbReference type="ARBA" id="ARBA00022729"/>
    </source>
</evidence>
<comment type="caution">
    <text evidence="4">The sequence shown here is derived from an EMBL/GenBank/DDBJ whole genome shotgun (WGS) entry which is preliminary data.</text>
</comment>
<dbReference type="Proteomes" id="UP000249248">
    <property type="component" value="Unassembled WGS sequence"/>
</dbReference>
<proteinExistence type="predicted"/>
<reference evidence="4 5" key="1">
    <citation type="submission" date="2018-06" db="EMBL/GenBank/DDBJ databases">
        <title>The draft genome sequence of Crocinitomix sp. SM1701.</title>
        <authorList>
            <person name="Zhang X."/>
        </authorList>
    </citation>
    <scope>NUCLEOTIDE SEQUENCE [LARGE SCALE GENOMIC DNA]</scope>
    <source>
        <strain evidence="4 5">SM1701</strain>
    </source>
</reference>
<evidence type="ECO:0000256" key="2">
    <source>
        <dbReference type="SAM" id="SignalP"/>
    </source>
</evidence>
<evidence type="ECO:0000313" key="4">
    <source>
        <dbReference type="EMBL" id="PZE18300.1"/>
    </source>
</evidence>
<feature type="domain" description="Secretion system C-terminal sorting" evidence="3">
    <location>
        <begin position="770"/>
        <end position="833"/>
    </location>
</feature>
<dbReference type="Pfam" id="PF18962">
    <property type="entry name" value="Por_Secre_tail"/>
    <property type="match status" value="1"/>
</dbReference>
<evidence type="ECO:0000313" key="5">
    <source>
        <dbReference type="Proteomes" id="UP000249248"/>
    </source>
</evidence>
<organism evidence="4 5">
    <name type="scientific">Putridiphycobacter roseus</name>
    <dbReference type="NCBI Taxonomy" id="2219161"/>
    <lineage>
        <taxon>Bacteria</taxon>
        <taxon>Pseudomonadati</taxon>
        <taxon>Bacteroidota</taxon>
        <taxon>Flavobacteriia</taxon>
        <taxon>Flavobacteriales</taxon>
        <taxon>Crocinitomicaceae</taxon>
        <taxon>Putridiphycobacter</taxon>
    </lineage>
</organism>
<dbReference type="RefSeq" id="WP_111061201.1">
    <property type="nucleotide sequence ID" value="NZ_JBHUCU010000007.1"/>
</dbReference>
<gene>
    <name evidence="4" type="ORF">DNU06_00245</name>
</gene>
<feature type="signal peptide" evidence="2">
    <location>
        <begin position="1"/>
        <end position="23"/>
    </location>
</feature>
<feature type="chain" id="PRO_5016126077" description="Secretion system C-terminal sorting domain-containing protein" evidence="2">
    <location>
        <begin position="24"/>
        <end position="843"/>
    </location>
</feature>
<sequence>MKSISLFLLLFIGFAATSQNVQIETYDCGVTINSLSQLIRCNGIPDPSSVGIDYQFEVSDGTTTATVDRNYHTVSLAMAGFSAYSGTYTFKARAKLTTSPTYGPWSSTCSSTMSTTPPTITLANCVTTGTGTTMGTFNSNFFANTAPGATGYTFQFNVQGDPTVVATVTNPTWKTMNLATAGLYTTGTIYEVRVKGVFSGGTSSNYGSACLIQAPTSLPTTSLVGCGVTDYQLQNYGQTILATPVAGATAYEFTFTDVTNGAGGAVYTYTNNTFRSATLALAGISTPFASFDVQVRVKYGSGPTAVWSGLGSVCQIFTPTDVPLVYLDLATSCGAQLATNAGTIIESVITPYAYEYIFEFVNQSDGLLTTTIYTSATNAIPNLDAVFGGAGLAPLNTTYNVRVKANIDLNNDGDNDPLTTTADVAFGVYGYTCFINSEVTIPQPQLTSASCGQTLASVATNFSSAGVAGATQYEFEFKDFVTGNLVTTFTKNYHTISLNEVGLTAYNSGYDVRVKVNIGTVAVPDWGDYGNTCSIHVGNIPTSSLLTCGATLTRFNENFSVANISGATEYGFRFQEIGSGTITLYDDNWHTIHLLDAGLLTVGAQYNVEVRAKVAGTWGPYGTACQLNAPTSVPNTNLLASVCGTTVAGYTTIMPAQHVAGASLYEYEFAGPDSTWTVTKNYQNISFAQAGISLITTAKTYAISVRARVSGTWGAFSSACNVTAPATIVPPVTPMILAGGNTSGNATMKSGEVNTNNEATTVAANISLNVYPNPTSDIVNIQTDLNAFNVSIYNTNGQLVYTANAMNSIHKVSLGEFAKGLYVVQVKDNNGLVLQTEKLSVIK</sequence>
<keyword evidence="1 2" id="KW-0732">Signal</keyword>